<sequence length="80" mass="8657">MKAHRTDLLSLIFGLIFLLAVGWWFFGRTVDLALPRLGWFLAGALIVFGVIGLVSALRSDTGRRAGVNGDHTGDEDASDL</sequence>
<dbReference type="Proteomes" id="UP000722989">
    <property type="component" value="Unassembled WGS sequence"/>
</dbReference>
<reference evidence="2 3" key="1">
    <citation type="submission" date="2020-03" db="EMBL/GenBank/DDBJ databases">
        <title>WGS of the type strain of Planosporangium spp.</title>
        <authorList>
            <person name="Thawai C."/>
        </authorList>
    </citation>
    <scope>NUCLEOTIDE SEQUENCE [LARGE SCALE GENOMIC DNA]</scope>
    <source>
        <strain evidence="2 3">TBRC 5610</strain>
    </source>
</reference>
<feature type="transmembrane region" description="Helical" evidence="1">
    <location>
        <begin position="7"/>
        <end position="26"/>
    </location>
</feature>
<keyword evidence="1" id="KW-0472">Membrane</keyword>
<gene>
    <name evidence="2" type="ORF">HC031_10855</name>
</gene>
<feature type="transmembrane region" description="Helical" evidence="1">
    <location>
        <begin position="38"/>
        <end position="57"/>
    </location>
</feature>
<evidence type="ECO:0008006" key="4">
    <source>
        <dbReference type="Google" id="ProtNLM"/>
    </source>
</evidence>
<comment type="caution">
    <text evidence="2">The sequence shown here is derived from an EMBL/GenBank/DDBJ whole genome shotgun (WGS) entry which is preliminary data.</text>
</comment>
<dbReference type="RefSeq" id="WP_167925093.1">
    <property type="nucleotide sequence ID" value="NZ_JAATVY010000005.1"/>
</dbReference>
<evidence type="ECO:0000313" key="2">
    <source>
        <dbReference type="EMBL" id="NJC70204.1"/>
    </source>
</evidence>
<accession>A0ABX0XYG7</accession>
<evidence type="ECO:0000256" key="1">
    <source>
        <dbReference type="SAM" id="Phobius"/>
    </source>
</evidence>
<evidence type="ECO:0000313" key="3">
    <source>
        <dbReference type="Proteomes" id="UP000722989"/>
    </source>
</evidence>
<proteinExistence type="predicted"/>
<keyword evidence="3" id="KW-1185">Reference proteome</keyword>
<keyword evidence="1" id="KW-0812">Transmembrane</keyword>
<protein>
    <recommendedName>
        <fullName evidence="4">DUF4175 domain-containing protein</fullName>
    </recommendedName>
</protein>
<dbReference type="EMBL" id="JAATVY010000005">
    <property type="protein sequence ID" value="NJC70204.1"/>
    <property type="molecule type" value="Genomic_DNA"/>
</dbReference>
<keyword evidence="1" id="KW-1133">Transmembrane helix</keyword>
<name>A0ABX0XYG7_9ACTN</name>
<organism evidence="2 3">
    <name type="scientific">Planosporangium thailandense</name>
    <dbReference type="NCBI Taxonomy" id="765197"/>
    <lineage>
        <taxon>Bacteria</taxon>
        <taxon>Bacillati</taxon>
        <taxon>Actinomycetota</taxon>
        <taxon>Actinomycetes</taxon>
        <taxon>Micromonosporales</taxon>
        <taxon>Micromonosporaceae</taxon>
        <taxon>Planosporangium</taxon>
    </lineage>
</organism>